<comment type="caution">
    <text evidence="2">The sequence shown here is derived from an EMBL/GenBank/DDBJ whole genome shotgun (WGS) entry which is preliminary data.</text>
</comment>
<evidence type="ECO:0000256" key="1">
    <source>
        <dbReference type="SAM" id="MobiDB-lite"/>
    </source>
</evidence>
<organism evidence="2 3">
    <name type="scientific">Leucosporidium creatinivorum</name>
    <dbReference type="NCBI Taxonomy" id="106004"/>
    <lineage>
        <taxon>Eukaryota</taxon>
        <taxon>Fungi</taxon>
        <taxon>Dikarya</taxon>
        <taxon>Basidiomycota</taxon>
        <taxon>Pucciniomycotina</taxon>
        <taxon>Microbotryomycetes</taxon>
        <taxon>Leucosporidiales</taxon>
        <taxon>Leucosporidium</taxon>
    </lineage>
</organism>
<feature type="compositionally biased region" description="Low complexity" evidence="1">
    <location>
        <begin position="284"/>
        <end position="300"/>
    </location>
</feature>
<protein>
    <submittedName>
        <fullName evidence="2">Uncharacterized protein</fullName>
    </submittedName>
</protein>
<gene>
    <name evidence="2" type="ORF">BCR35DRAFT_335521</name>
</gene>
<dbReference type="EMBL" id="MCGR01000088">
    <property type="protein sequence ID" value="ORY55953.1"/>
    <property type="molecule type" value="Genomic_DNA"/>
</dbReference>
<dbReference type="Proteomes" id="UP000193467">
    <property type="component" value="Unassembled WGS sequence"/>
</dbReference>
<feature type="region of interest" description="Disordered" evidence="1">
    <location>
        <begin position="365"/>
        <end position="407"/>
    </location>
</feature>
<accession>A0A1Y2D9M3</accession>
<dbReference type="OrthoDB" id="2527924at2759"/>
<dbReference type="InParanoid" id="A0A1Y2D9M3"/>
<sequence>MPPPPFSSTLHVPSTHCTAPSLSATLSTNSVPSNHLLLAQGRVELRVRARIRARVEGQGDQQEQQELELDAHELSKSALLREVREWLDQQKASLNIDSVEAPTVSIDGTSVTLPLISYSRSSICSNLSRPALRPPTISHSPSTSPPAGLQALDLSLLFLLPSPQTSSSQTSPSPNPTEDPAEDLIAHLLSPTDLHLTLSPLLPLLLSKIAQKLVLAFPLCFNARWIDRLEADRASHAALATSLGSMLDGLTKGGKLDTEATLLRLRLSTHLSLPLPPPPPPSTTPLSSSNSPPIPPSSTEELSTALLLLARGVGKKDAWRAVDQGEGGGARAVAVRKAGGMLALGGGGGKMARTLTEDEELLVELEEEEGEGGESGLIPRSGEDEENGAASEEEMDLFGDEDEGDEEVVEFEELCEGSAVMGYADAFDAMEEEEEEVWMVGLDGEGEGLGAEGK</sequence>
<dbReference type="AlphaFoldDB" id="A0A1Y2D9M3"/>
<name>A0A1Y2D9M3_9BASI</name>
<feature type="compositionally biased region" description="Acidic residues" evidence="1">
    <location>
        <begin position="383"/>
        <end position="407"/>
    </location>
</feature>
<feature type="compositionally biased region" description="Pro residues" evidence="1">
    <location>
        <begin position="274"/>
        <end position="283"/>
    </location>
</feature>
<evidence type="ECO:0000313" key="2">
    <source>
        <dbReference type="EMBL" id="ORY55953.1"/>
    </source>
</evidence>
<evidence type="ECO:0000313" key="3">
    <source>
        <dbReference type="Proteomes" id="UP000193467"/>
    </source>
</evidence>
<feature type="region of interest" description="Disordered" evidence="1">
    <location>
        <begin position="271"/>
        <end position="300"/>
    </location>
</feature>
<reference evidence="2 3" key="1">
    <citation type="submission" date="2016-07" db="EMBL/GenBank/DDBJ databases">
        <title>Pervasive Adenine N6-methylation of Active Genes in Fungi.</title>
        <authorList>
            <consortium name="DOE Joint Genome Institute"/>
            <person name="Mondo S.J."/>
            <person name="Dannebaum R.O."/>
            <person name="Kuo R.C."/>
            <person name="Labutti K."/>
            <person name="Haridas S."/>
            <person name="Kuo A."/>
            <person name="Salamov A."/>
            <person name="Ahrendt S.R."/>
            <person name="Lipzen A."/>
            <person name="Sullivan W."/>
            <person name="Andreopoulos W.B."/>
            <person name="Clum A."/>
            <person name="Lindquist E."/>
            <person name="Daum C."/>
            <person name="Ramamoorthy G.K."/>
            <person name="Gryganskyi A."/>
            <person name="Culley D."/>
            <person name="Magnuson J.K."/>
            <person name="James T.Y."/>
            <person name="O'Malley M.A."/>
            <person name="Stajich J.E."/>
            <person name="Spatafora J.W."/>
            <person name="Visel A."/>
            <person name="Grigoriev I.V."/>
        </authorList>
    </citation>
    <scope>NUCLEOTIDE SEQUENCE [LARGE SCALE GENOMIC DNA]</scope>
    <source>
        <strain evidence="2 3">62-1032</strain>
    </source>
</reference>
<keyword evidence="3" id="KW-1185">Reference proteome</keyword>
<proteinExistence type="predicted"/>